<organism evidence="2">
    <name type="scientific">uncultured Chloroflexota bacterium</name>
    <dbReference type="NCBI Taxonomy" id="166587"/>
    <lineage>
        <taxon>Bacteria</taxon>
        <taxon>Bacillati</taxon>
        <taxon>Chloroflexota</taxon>
        <taxon>environmental samples</taxon>
    </lineage>
</organism>
<feature type="domain" description="ATPase AAA-type core" evidence="1">
    <location>
        <begin position="29"/>
        <end position="342"/>
    </location>
</feature>
<proteinExistence type="predicted"/>
<dbReference type="InterPro" id="IPR027417">
    <property type="entry name" value="P-loop_NTPase"/>
</dbReference>
<dbReference type="PANTHER" id="PTHR32182:SF25">
    <property type="entry name" value="SLR1056 PROTEIN"/>
    <property type="match status" value="1"/>
</dbReference>
<protein>
    <submittedName>
        <fullName evidence="2">Split AAA-ATPase protein PA0787</fullName>
    </submittedName>
</protein>
<dbReference type="InterPro" id="IPR003959">
    <property type="entry name" value="ATPase_AAA_core"/>
</dbReference>
<dbReference type="GO" id="GO:0006302">
    <property type="term" value="P:double-strand break repair"/>
    <property type="evidence" value="ECO:0007669"/>
    <property type="project" value="TreeGrafter"/>
</dbReference>
<evidence type="ECO:0000259" key="1">
    <source>
        <dbReference type="Pfam" id="PF13304"/>
    </source>
</evidence>
<dbReference type="GO" id="GO:0005524">
    <property type="term" value="F:ATP binding"/>
    <property type="evidence" value="ECO:0007669"/>
    <property type="project" value="InterPro"/>
</dbReference>
<dbReference type="FunFam" id="3.40.50.300:FF:002534">
    <property type="entry name" value="Putative RecF protein"/>
    <property type="match status" value="1"/>
</dbReference>
<dbReference type="AlphaFoldDB" id="A0A6J4J758"/>
<evidence type="ECO:0000313" key="2">
    <source>
        <dbReference type="EMBL" id="CAA9269754.1"/>
    </source>
</evidence>
<name>A0A6J4J758_9CHLR</name>
<dbReference type="PIRSF" id="PIRSF029347">
    <property type="entry name" value="RecF"/>
    <property type="match status" value="1"/>
</dbReference>
<dbReference type="GO" id="GO:0000731">
    <property type="term" value="P:DNA synthesis involved in DNA repair"/>
    <property type="evidence" value="ECO:0007669"/>
    <property type="project" value="TreeGrafter"/>
</dbReference>
<accession>A0A6J4J758</accession>
<dbReference type="PANTHER" id="PTHR32182">
    <property type="entry name" value="DNA REPLICATION AND REPAIR PROTEIN RECF"/>
    <property type="match status" value="1"/>
</dbReference>
<gene>
    <name evidence="2" type="ORF">AVDCRST_MAG77-3137</name>
</gene>
<sequence length="377" mass="41006">MAEAPIAIRELEVWGYRSVRHLVLPLRRVNVLTGPNGCGKSNLYNAVVLLARGATGALASAIAEEGGMPSVLWAGAEGKRLARRAPPRRVGLRVSGDDFGYELQCGLPIPAETAFGLDPEVKEERVWLADPAGRHVTLMERDGATARLRGADGSMVRFPLSLDISESVLSQIQEPHLYPELALLRERMHRWRFYHHFRTDTAAPLRQPQVGVRTPVLGHDGADLAAALQTIREIGDDAALAEAVDRAFPGASVQVRSEMTRFQVFLSMPGVLRPLSAAELSDGTLRYLCLVAALLSPRPPALLALNEPETSLHPDLLAPLASLIHRAWSSSQLWITTHSRFLAEEVSRLCGEAPVELRLADGETQLATASPKNVSFG</sequence>
<dbReference type="SUPFAM" id="SSF52540">
    <property type="entry name" value="P-loop containing nucleoside triphosphate hydrolases"/>
    <property type="match status" value="1"/>
</dbReference>
<reference evidence="2" key="1">
    <citation type="submission" date="2020-02" db="EMBL/GenBank/DDBJ databases">
        <authorList>
            <person name="Meier V. D."/>
        </authorList>
    </citation>
    <scope>NUCLEOTIDE SEQUENCE</scope>
    <source>
        <strain evidence="2">AVDCRST_MAG77</strain>
    </source>
</reference>
<dbReference type="Gene3D" id="3.40.50.300">
    <property type="entry name" value="P-loop containing nucleotide triphosphate hydrolases"/>
    <property type="match status" value="2"/>
</dbReference>
<dbReference type="EMBL" id="CADCTC010000172">
    <property type="protein sequence ID" value="CAA9269754.1"/>
    <property type="molecule type" value="Genomic_DNA"/>
</dbReference>
<dbReference type="GO" id="GO:0016887">
    <property type="term" value="F:ATP hydrolysis activity"/>
    <property type="evidence" value="ECO:0007669"/>
    <property type="project" value="InterPro"/>
</dbReference>
<dbReference type="Pfam" id="PF13304">
    <property type="entry name" value="AAA_21"/>
    <property type="match status" value="1"/>
</dbReference>
<dbReference type="InterPro" id="IPR014555">
    <property type="entry name" value="RecF-like"/>
</dbReference>
<dbReference type="FunFam" id="3.40.50.300:FF:002708">
    <property type="entry name" value="FeS assembly ATPase SufC"/>
    <property type="match status" value="1"/>
</dbReference>